<dbReference type="EMBL" id="CVRI01000018">
    <property type="protein sequence ID" value="CRK90396.1"/>
    <property type="molecule type" value="Genomic_DNA"/>
</dbReference>
<keyword evidence="3" id="KW-1185">Reference proteome</keyword>
<feature type="compositionally biased region" description="Basic and acidic residues" evidence="1">
    <location>
        <begin position="13"/>
        <end position="24"/>
    </location>
</feature>
<feature type="compositionally biased region" description="Polar residues" evidence="1">
    <location>
        <begin position="1"/>
        <end position="12"/>
    </location>
</feature>
<dbReference type="AlphaFoldDB" id="A0A1J1HSN2"/>
<name>A0A1J1HSN2_9DIPT</name>
<protein>
    <submittedName>
        <fullName evidence="2">CLUMA_CG004058, isoform A</fullName>
    </submittedName>
</protein>
<feature type="region of interest" description="Disordered" evidence="1">
    <location>
        <begin position="1"/>
        <end position="24"/>
    </location>
</feature>
<evidence type="ECO:0000256" key="1">
    <source>
        <dbReference type="SAM" id="MobiDB-lite"/>
    </source>
</evidence>
<evidence type="ECO:0000313" key="2">
    <source>
        <dbReference type="EMBL" id="CRK90396.1"/>
    </source>
</evidence>
<sequence length="72" mass="8443">MKNIKQISNHLNTSERDRQAESLEEMREENIMKGKKDQTFCHNIYLTKTKFKVCGIHVVALPEKRQAATRIL</sequence>
<accession>A0A1J1HSN2</accession>
<proteinExistence type="predicted"/>
<reference evidence="2 3" key="1">
    <citation type="submission" date="2015-04" db="EMBL/GenBank/DDBJ databases">
        <authorList>
            <person name="Syromyatnikov M.Y."/>
            <person name="Popov V.N."/>
        </authorList>
    </citation>
    <scope>NUCLEOTIDE SEQUENCE [LARGE SCALE GENOMIC DNA]</scope>
</reference>
<gene>
    <name evidence="2" type="ORF">CLUMA_CG004058</name>
</gene>
<organism evidence="2 3">
    <name type="scientific">Clunio marinus</name>
    <dbReference type="NCBI Taxonomy" id="568069"/>
    <lineage>
        <taxon>Eukaryota</taxon>
        <taxon>Metazoa</taxon>
        <taxon>Ecdysozoa</taxon>
        <taxon>Arthropoda</taxon>
        <taxon>Hexapoda</taxon>
        <taxon>Insecta</taxon>
        <taxon>Pterygota</taxon>
        <taxon>Neoptera</taxon>
        <taxon>Endopterygota</taxon>
        <taxon>Diptera</taxon>
        <taxon>Nematocera</taxon>
        <taxon>Chironomoidea</taxon>
        <taxon>Chironomidae</taxon>
        <taxon>Clunio</taxon>
    </lineage>
</organism>
<dbReference type="Proteomes" id="UP000183832">
    <property type="component" value="Unassembled WGS sequence"/>
</dbReference>
<evidence type="ECO:0000313" key="3">
    <source>
        <dbReference type="Proteomes" id="UP000183832"/>
    </source>
</evidence>